<dbReference type="Proteomes" id="UP000321374">
    <property type="component" value="Unassembled WGS sequence"/>
</dbReference>
<dbReference type="GO" id="GO:0003677">
    <property type="term" value="F:DNA binding"/>
    <property type="evidence" value="ECO:0007669"/>
    <property type="project" value="InterPro"/>
</dbReference>
<dbReference type="InterPro" id="IPR001387">
    <property type="entry name" value="Cro/C1-type_HTH"/>
</dbReference>
<sequence length="101" mass="10826">MAGYGLIEAIKENTEFKSDYAIAKEIGVGRQNISAWKNTKTLPDALTALKLAALADLSAKEALEKLQGGYARVSLMAVTAVLSVALLASHPIIQDTVYYVK</sequence>
<name>A0A5C7WF19_METME</name>
<accession>A0A5C7WF19</accession>
<dbReference type="PROSITE" id="PS50943">
    <property type="entry name" value="HTH_CROC1"/>
    <property type="match status" value="1"/>
</dbReference>
<protein>
    <recommendedName>
        <fullName evidence="1">HTH cro/C1-type domain-containing protein</fullName>
    </recommendedName>
</protein>
<dbReference type="EMBL" id="SSGG01000080">
    <property type="protein sequence ID" value="TXI36681.1"/>
    <property type="molecule type" value="Genomic_DNA"/>
</dbReference>
<evidence type="ECO:0000313" key="3">
    <source>
        <dbReference type="Proteomes" id="UP000321374"/>
    </source>
</evidence>
<reference evidence="2 3" key="1">
    <citation type="submission" date="2018-09" db="EMBL/GenBank/DDBJ databases">
        <title>Metagenome Assembled Genomes from an Advanced Water Purification Facility.</title>
        <authorList>
            <person name="Stamps B.W."/>
            <person name="Spear J.R."/>
        </authorList>
    </citation>
    <scope>NUCLEOTIDE SEQUENCE [LARGE SCALE GENOMIC DNA]</scope>
    <source>
        <strain evidence="2">Bin_42_2</strain>
    </source>
</reference>
<dbReference type="SUPFAM" id="SSF47413">
    <property type="entry name" value="lambda repressor-like DNA-binding domains"/>
    <property type="match status" value="1"/>
</dbReference>
<organism evidence="2 3">
    <name type="scientific">Methylophilus methylotrophus</name>
    <name type="common">Bacterium W3A1</name>
    <dbReference type="NCBI Taxonomy" id="17"/>
    <lineage>
        <taxon>Bacteria</taxon>
        <taxon>Pseudomonadati</taxon>
        <taxon>Pseudomonadota</taxon>
        <taxon>Betaproteobacteria</taxon>
        <taxon>Nitrosomonadales</taxon>
        <taxon>Methylophilaceae</taxon>
        <taxon>Methylophilus</taxon>
    </lineage>
</organism>
<feature type="domain" description="HTH cro/C1-type" evidence="1">
    <location>
        <begin position="23"/>
        <end position="62"/>
    </location>
</feature>
<gene>
    <name evidence="2" type="ORF">E6Q51_05060</name>
</gene>
<evidence type="ECO:0000259" key="1">
    <source>
        <dbReference type="PROSITE" id="PS50943"/>
    </source>
</evidence>
<dbReference type="AlphaFoldDB" id="A0A5C7WF19"/>
<dbReference type="Gene3D" id="1.10.260.40">
    <property type="entry name" value="lambda repressor-like DNA-binding domains"/>
    <property type="match status" value="1"/>
</dbReference>
<evidence type="ECO:0000313" key="2">
    <source>
        <dbReference type="EMBL" id="TXI36681.1"/>
    </source>
</evidence>
<dbReference type="InterPro" id="IPR010982">
    <property type="entry name" value="Lambda_DNA-bd_dom_sf"/>
</dbReference>
<proteinExistence type="predicted"/>
<comment type="caution">
    <text evidence="2">The sequence shown here is derived from an EMBL/GenBank/DDBJ whole genome shotgun (WGS) entry which is preliminary data.</text>
</comment>